<dbReference type="EMBL" id="BART01001143">
    <property type="protein sequence ID" value="GAG63148.1"/>
    <property type="molecule type" value="Genomic_DNA"/>
</dbReference>
<reference evidence="2" key="1">
    <citation type="journal article" date="2014" name="Front. Microbiol.">
        <title>High frequency of phylogenetically diverse reductive dehalogenase-homologous genes in deep subseafloor sedimentary metagenomes.</title>
        <authorList>
            <person name="Kawai M."/>
            <person name="Futagami T."/>
            <person name="Toyoda A."/>
            <person name="Takaki Y."/>
            <person name="Nishi S."/>
            <person name="Hori S."/>
            <person name="Arai W."/>
            <person name="Tsubouchi T."/>
            <person name="Morono Y."/>
            <person name="Uchiyama I."/>
            <person name="Ito T."/>
            <person name="Fujiyama A."/>
            <person name="Inagaki F."/>
            <person name="Takami H."/>
        </authorList>
    </citation>
    <scope>NUCLEOTIDE SEQUENCE</scope>
    <source>
        <strain evidence="2">Expedition CK06-06</strain>
    </source>
</reference>
<proteinExistence type="predicted"/>
<organism evidence="2">
    <name type="scientific">marine sediment metagenome</name>
    <dbReference type="NCBI Taxonomy" id="412755"/>
    <lineage>
        <taxon>unclassified sequences</taxon>
        <taxon>metagenomes</taxon>
        <taxon>ecological metagenomes</taxon>
    </lineage>
</organism>
<dbReference type="Gene3D" id="3.40.30.10">
    <property type="entry name" value="Glutaredoxin"/>
    <property type="match status" value="1"/>
</dbReference>
<protein>
    <recommendedName>
        <fullName evidence="1">Glutaredoxin domain-containing protein</fullName>
    </recommendedName>
</protein>
<dbReference type="PROSITE" id="PS51354">
    <property type="entry name" value="GLUTAREDOXIN_2"/>
    <property type="match status" value="1"/>
</dbReference>
<dbReference type="InterPro" id="IPR002109">
    <property type="entry name" value="Glutaredoxin"/>
</dbReference>
<dbReference type="Pfam" id="PF00462">
    <property type="entry name" value="Glutaredoxin"/>
    <property type="match status" value="1"/>
</dbReference>
<evidence type="ECO:0000313" key="2">
    <source>
        <dbReference type="EMBL" id="GAG63148.1"/>
    </source>
</evidence>
<dbReference type="SUPFAM" id="SSF52833">
    <property type="entry name" value="Thioredoxin-like"/>
    <property type="match status" value="1"/>
</dbReference>
<dbReference type="InterPro" id="IPR036249">
    <property type="entry name" value="Thioredoxin-like_sf"/>
</dbReference>
<dbReference type="AlphaFoldDB" id="X0ZRS8"/>
<accession>X0ZRS8</accession>
<sequence>MKVILYYDEGCFDCVIAKTYLEAMKIDFEAKNLKDDNNKLELIEKVHKYIAPVIIIDDDVYLGFGSIDGKFISNAPEILERLGILPAVKDEQENVINVLPKIIKTLGIVE</sequence>
<gene>
    <name evidence="2" type="ORF">S01H4_04308</name>
</gene>
<evidence type="ECO:0000259" key="1">
    <source>
        <dbReference type="Pfam" id="PF00462"/>
    </source>
</evidence>
<dbReference type="CDD" id="cd02976">
    <property type="entry name" value="NrdH"/>
    <property type="match status" value="1"/>
</dbReference>
<name>X0ZRS8_9ZZZZ</name>
<comment type="caution">
    <text evidence="2">The sequence shown here is derived from an EMBL/GenBank/DDBJ whole genome shotgun (WGS) entry which is preliminary data.</text>
</comment>
<feature type="domain" description="Glutaredoxin" evidence="1">
    <location>
        <begin position="3"/>
        <end position="59"/>
    </location>
</feature>